<organism evidence="1 2">
    <name type="scientific">Entomophthora muscae</name>
    <dbReference type="NCBI Taxonomy" id="34485"/>
    <lineage>
        <taxon>Eukaryota</taxon>
        <taxon>Fungi</taxon>
        <taxon>Fungi incertae sedis</taxon>
        <taxon>Zoopagomycota</taxon>
        <taxon>Entomophthoromycotina</taxon>
        <taxon>Entomophthoromycetes</taxon>
        <taxon>Entomophthorales</taxon>
        <taxon>Entomophthoraceae</taxon>
        <taxon>Entomophthora</taxon>
    </lineage>
</organism>
<dbReference type="Proteomes" id="UP001165960">
    <property type="component" value="Unassembled WGS sequence"/>
</dbReference>
<proteinExistence type="predicted"/>
<name>A0ACC2ST72_9FUNG</name>
<accession>A0ACC2ST72</accession>
<dbReference type="EMBL" id="QTSX02004348">
    <property type="protein sequence ID" value="KAJ9065456.1"/>
    <property type="molecule type" value="Genomic_DNA"/>
</dbReference>
<gene>
    <name evidence="1" type="ORF">DSO57_1019496</name>
</gene>
<keyword evidence="2" id="KW-1185">Reference proteome</keyword>
<protein>
    <submittedName>
        <fullName evidence="1">Uncharacterized protein</fullName>
    </submittedName>
</protein>
<evidence type="ECO:0000313" key="2">
    <source>
        <dbReference type="Proteomes" id="UP001165960"/>
    </source>
</evidence>
<evidence type="ECO:0000313" key="1">
    <source>
        <dbReference type="EMBL" id="KAJ9065456.1"/>
    </source>
</evidence>
<reference evidence="1" key="1">
    <citation type="submission" date="2022-04" db="EMBL/GenBank/DDBJ databases">
        <title>Genome of the entomopathogenic fungus Entomophthora muscae.</title>
        <authorList>
            <person name="Elya C."/>
            <person name="Lovett B.R."/>
            <person name="Lee E."/>
            <person name="Macias A.M."/>
            <person name="Hajek A.E."/>
            <person name="De Bivort B.L."/>
            <person name="Kasson M.T."/>
            <person name="De Fine Licht H.H."/>
            <person name="Stajich J.E."/>
        </authorList>
    </citation>
    <scope>NUCLEOTIDE SEQUENCE</scope>
    <source>
        <strain evidence="1">Berkeley</strain>
    </source>
</reference>
<comment type="caution">
    <text evidence="1">The sequence shown here is derived from an EMBL/GenBank/DDBJ whole genome shotgun (WGS) entry which is preliminary data.</text>
</comment>
<sequence>MEGTQYQSTNTPVVRRGCGCPRGSKNRVSATQVPTQGGDGRGEFHSDAALTQLVQGAQAARVRSINPWVPKLNQKPNKVNTTKTVRNKEVELTSYMFDAVYHQELVPSAMMEKVNSVLNTTYEPYVSDGNQENSNEPKFYRTTEGKLVLKKVVAFYNKVLIPYVPVPEQDPSSIKLIIALLNVSAKHSLFMLRSIEQLLNCSIAHLFCAFAILCL</sequence>